<feature type="region of interest" description="Disordered" evidence="1">
    <location>
        <begin position="87"/>
        <end position="197"/>
    </location>
</feature>
<comment type="caution">
    <text evidence="4">The sequence shown here is derived from an EMBL/GenBank/DDBJ whole genome shotgun (WGS) entry which is preliminary data.</text>
</comment>
<protein>
    <recommendedName>
        <fullName evidence="3">Baseplate protein J-like barrel domain-containing protein</fullName>
    </recommendedName>
</protein>
<feature type="region of interest" description="Disordered" evidence="1">
    <location>
        <begin position="305"/>
        <end position="502"/>
    </location>
</feature>
<evidence type="ECO:0000256" key="1">
    <source>
        <dbReference type="SAM" id="MobiDB-lite"/>
    </source>
</evidence>
<evidence type="ECO:0000313" key="5">
    <source>
        <dbReference type="Proteomes" id="UP001344906"/>
    </source>
</evidence>
<feature type="region of interest" description="Disordered" evidence="1">
    <location>
        <begin position="269"/>
        <end position="288"/>
    </location>
</feature>
<dbReference type="EMBL" id="BSRI01000002">
    <property type="protein sequence ID" value="GLV57677.1"/>
    <property type="molecule type" value="Genomic_DNA"/>
</dbReference>
<dbReference type="Pfam" id="PF04865">
    <property type="entry name" value="Baseplate_J"/>
    <property type="match status" value="1"/>
</dbReference>
<proteinExistence type="predicted"/>
<keyword evidence="2" id="KW-0812">Transmembrane</keyword>
<sequence>MKGLIMSDEQTIYISPEDDLTTVRERLEQLQTRKVTLVVPAQTQLRSHVAWKLLYARARELGKDVLIVSSDPQVRSVAHAVKFTVAHSLESSQQGRSRPAGRPARSGTTNRARPANASQRPTGGRPTRSTNTLRQRPAGARNSSNLANRENAPRDQQQSLSPPIDNPATFQLPHESYEDGYNYGVQHTTPPIRPLAPDQIEEPDLLLEDYNLSQNIREAAGDAHSEPGFSASPAPPSTPATPQAPKTHASYGALDEEDDDPFVLMEDKQQQPSFEQRGEAVIESPDQRRYDHVIQDVADVPTSIIGDHFNIDNDEGEIPEPRPRGAQNRARQASRKEVEPREQPRQDVEPARSRRPSGKMVSPPPPAAFKVSSAPSQRLRAEDLDDDDLPPIQDRPTQIKEGDTFTYEPPSRSSHKSPSMIPLPEERPRNYGARSGQMQRPAAAGRQATSLRPSGVLTSSRRPPAARPSQELRPRQSKALAGPRQSKVLAEPRQSKALAKPRQKKRSNTLIWIITAAIICLLLALLLGAYILPTATVTITIAARNYTHPVSTLATLTPTGGNIPAHQLSHEFTKTGPEPVTGSKLVGTAKAKGNVCFSNTGNSDVIVPTGSEVSTPGANGVLFKTTAEVSIPKNTLCSNVPLPVPVEAVKPGESGNIPAGSVTLIPDASLNSIASANNTSVAQLKLSVISLDDIKGGGMEPVPSIADKDLTNARTDLRKQLQSQIDAWVKSLPQNGAIGPLTTTDTLVNPPAKDSVVEGGKTFQAQISVKASVLFVNNSDLQNAAKAQLSSAMKTDKTFKQYVILNDARQPVSISKLKQQPAGKDGLKLSYVATAPVGGAFDANALRQQIAGQGSDAASRSLKANNKGIEDTHIDIQPGFFPYLPFYANHIDIKVVPGIIKS</sequence>
<keyword evidence="2" id="KW-0472">Membrane</keyword>
<dbReference type="InterPro" id="IPR006949">
    <property type="entry name" value="Barrel_Baseplate_J-like"/>
</dbReference>
<keyword evidence="5" id="KW-1185">Reference proteome</keyword>
<accession>A0ABQ6FTS9</accession>
<keyword evidence="2" id="KW-1133">Transmembrane helix</keyword>
<feature type="compositionally biased region" description="Basic and acidic residues" evidence="1">
    <location>
        <begin position="334"/>
        <end position="352"/>
    </location>
</feature>
<feature type="compositionally biased region" description="Polar residues" evidence="1">
    <location>
        <begin position="447"/>
        <end position="461"/>
    </location>
</feature>
<dbReference type="Proteomes" id="UP001344906">
    <property type="component" value="Unassembled WGS sequence"/>
</dbReference>
<feature type="region of interest" description="Disordered" evidence="1">
    <location>
        <begin position="220"/>
        <end position="254"/>
    </location>
</feature>
<feature type="transmembrane region" description="Helical" evidence="2">
    <location>
        <begin position="510"/>
        <end position="532"/>
    </location>
</feature>
<name>A0ABQ6FTS9_9CHLR</name>
<gene>
    <name evidence="4" type="ORF">KDH_45130</name>
</gene>
<feature type="compositionally biased region" description="Basic and acidic residues" evidence="1">
    <location>
        <begin position="276"/>
        <end position="288"/>
    </location>
</feature>
<organism evidence="4 5">
    <name type="scientific">Dictyobacter halimunensis</name>
    <dbReference type="NCBI Taxonomy" id="3026934"/>
    <lineage>
        <taxon>Bacteria</taxon>
        <taxon>Bacillati</taxon>
        <taxon>Chloroflexota</taxon>
        <taxon>Ktedonobacteria</taxon>
        <taxon>Ktedonobacterales</taxon>
        <taxon>Dictyobacteraceae</taxon>
        <taxon>Dictyobacter</taxon>
    </lineage>
</organism>
<evidence type="ECO:0000259" key="3">
    <source>
        <dbReference type="Pfam" id="PF04865"/>
    </source>
</evidence>
<reference evidence="4 5" key="1">
    <citation type="submission" date="2023-02" db="EMBL/GenBank/DDBJ databases">
        <title>Dictyobacter halimunensis sp. nov., a new member of the class Ktedonobacteria from forest soil in a geothermal area.</title>
        <authorList>
            <person name="Rachmania M.K."/>
            <person name="Ningsih F."/>
            <person name="Sakai Y."/>
            <person name="Yabe S."/>
            <person name="Yokota A."/>
            <person name="Sjamsuridzal W."/>
        </authorList>
    </citation>
    <scope>NUCLEOTIDE SEQUENCE [LARGE SCALE GENOMIC DNA]</scope>
    <source>
        <strain evidence="4 5">S3.2.2.5</strain>
    </source>
</reference>
<feature type="domain" description="Baseplate protein J-like barrel" evidence="3">
    <location>
        <begin position="597"/>
        <end position="680"/>
    </location>
</feature>
<evidence type="ECO:0000256" key="2">
    <source>
        <dbReference type="SAM" id="Phobius"/>
    </source>
</evidence>
<feature type="compositionally biased region" description="Polar residues" evidence="1">
    <location>
        <begin position="106"/>
        <end position="134"/>
    </location>
</feature>
<evidence type="ECO:0000313" key="4">
    <source>
        <dbReference type="EMBL" id="GLV57677.1"/>
    </source>
</evidence>
<feature type="compositionally biased region" description="Polar residues" evidence="1">
    <location>
        <begin position="141"/>
        <end position="161"/>
    </location>
</feature>